<dbReference type="PANTHER" id="PTHR10545:SF29">
    <property type="entry name" value="GH14572P-RELATED"/>
    <property type="match status" value="1"/>
</dbReference>
<reference evidence="4 5" key="1">
    <citation type="submission" date="2017-04" db="EMBL/GenBank/DDBJ databases">
        <authorList>
            <person name="Afonso C.L."/>
            <person name="Miller P.J."/>
            <person name="Scott M.A."/>
            <person name="Spackman E."/>
            <person name="Goraichik I."/>
            <person name="Dimitrov K.M."/>
            <person name="Suarez D.L."/>
            <person name="Swayne D.E."/>
        </authorList>
    </citation>
    <scope>NUCLEOTIDE SEQUENCE [LARGE SCALE GENOMIC DNA]</scope>
    <source>
        <strain evidence="4 5">USBA 355</strain>
    </source>
</reference>
<dbReference type="STRING" id="560819.SAMN05428998_101126"/>
<dbReference type="PROSITE" id="PS51186">
    <property type="entry name" value="GNAT"/>
    <property type="match status" value="1"/>
</dbReference>
<evidence type="ECO:0000256" key="2">
    <source>
        <dbReference type="ARBA" id="ARBA00023315"/>
    </source>
</evidence>
<evidence type="ECO:0000256" key="1">
    <source>
        <dbReference type="ARBA" id="ARBA00022679"/>
    </source>
</evidence>
<dbReference type="GO" id="GO:0005840">
    <property type="term" value="C:ribosome"/>
    <property type="evidence" value="ECO:0007669"/>
    <property type="project" value="UniProtKB-KW"/>
</dbReference>
<dbReference type="InterPro" id="IPR051016">
    <property type="entry name" value="Diverse_Substrate_AcTransf"/>
</dbReference>
<protein>
    <submittedName>
        <fullName evidence="4">Ribosomal protein S18 acetylase RimI</fullName>
    </submittedName>
</protein>
<proteinExistence type="predicted"/>
<accession>A0A1Y6B4A6</accession>
<dbReference type="SUPFAM" id="SSF55729">
    <property type="entry name" value="Acyl-CoA N-acyltransferases (Nat)"/>
    <property type="match status" value="1"/>
</dbReference>
<sequence length="169" mass="18343">MDGLLTVRPVRRSDLHQLALMMVELHRHLELPPSPATPALLEAQLFAEHPPLACLVAERGGALVGYAAYCDLYNSDYMAQGFWLCDLFVEPGGRSGGAGRALLAELSRLAVDQGRVSIWWGVHRSNIRAIGFYDRIGAGDFKVDLRELETEALQALAAEARGLASDSAA</sequence>
<dbReference type="Gene3D" id="3.40.630.30">
    <property type="match status" value="1"/>
</dbReference>
<keyword evidence="4" id="KW-0689">Ribosomal protein</keyword>
<evidence type="ECO:0000313" key="5">
    <source>
        <dbReference type="Proteomes" id="UP000192917"/>
    </source>
</evidence>
<evidence type="ECO:0000259" key="3">
    <source>
        <dbReference type="PROSITE" id="PS51186"/>
    </source>
</evidence>
<gene>
    <name evidence="4" type="ORF">SAMN05428998_101126</name>
</gene>
<dbReference type="Proteomes" id="UP000192917">
    <property type="component" value="Unassembled WGS sequence"/>
</dbReference>
<keyword evidence="2" id="KW-0012">Acyltransferase</keyword>
<dbReference type="AlphaFoldDB" id="A0A1Y6B4A6"/>
<dbReference type="EMBL" id="FWZX01000001">
    <property type="protein sequence ID" value="SME88660.1"/>
    <property type="molecule type" value="Genomic_DNA"/>
</dbReference>
<name>A0A1Y6B4A6_9PROT</name>
<dbReference type="GO" id="GO:0008080">
    <property type="term" value="F:N-acetyltransferase activity"/>
    <property type="evidence" value="ECO:0007669"/>
    <property type="project" value="TreeGrafter"/>
</dbReference>
<dbReference type="InterPro" id="IPR000182">
    <property type="entry name" value="GNAT_dom"/>
</dbReference>
<keyword evidence="1" id="KW-0808">Transferase</keyword>
<organism evidence="4 5">
    <name type="scientific">Tistlia consotensis USBA 355</name>
    <dbReference type="NCBI Taxonomy" id="560819"/>
    <lineage>
        <taxon>Bacteria</taxon>
        <taxon>Pseudomonadati</taxon>
        <taxon>Pseudomonadota</taxon>
        <taxon>Alphaproteobacteria</taxon>
        <taxon>Rhodospirillales</taxon>
        <taxon>Rhodovibrionaceae</taxon>
        <taxon>Tistlia</taxon>
    </lineage>
</organism>
<dbReference type="Pfam" id="PF00583">
    <property type="entry name" value="Acetyltransf_1"/>
    <property type="match status" value="1"/>
</dbReference>
<dbReference type="InterPro" id="IPR016181">
    <property type="entry name" value="Acyl_CoA_acyltransferase"/>
</dbReference>
<evidence type="ECO:0000313" key="4">
    <source>
        <dbReference type="EMBL" id="SME88660.1"/>
    </source>
</evidence>
<feature type="domain" description="N-acetyltransferase" evidence="3">
    <location>
        <begin position="5"/>
        <end position="159"/>
    </location>
</feature>
<keyword evidence="5" id="KW-1185">Reference proteome</keyword>
<dbReference type="PANTHER" id="PTHR10545">
    <property type="entry name" value="DIAMINE N-ACETYLTRANSFERASE"/>
    <property type="match status" value="1"/>
</dbReference>
<keyword evidence="4" id="KW-0687">Ribonucleoprotein</keyword>